<dbReference type="AlphaFoldDB" id="A0ABD3JU94"/>
<accession>A0ABD3JU94</accession>
<keyword evidence="2" id="KW-1185">Reference proteome</keyword>
<comment type="caution">
    <text evidence="1">The sequence shown here is derived from an EMBL/GenBank/DDBJ whole genome shotgun (WGS) entry which is preliminary data.</text>
</comment>
<evidence type="ECO:0000313" key="1">
    <source>
        <dbReference type="EMBL" id="KAL3731200.1"/>
    </source>
</evidence>
<sequence>MATAPEVASVIRVSGAGSAAARLPAMEPETRAAGSYWKLFRLMGGSLTFDILDNAMEAGGLFPPRDALRRPGGNLPQGVPAWMNTRSKQFSSWAASSSVTPTRPHIATAFTMLCSIRQGPLGLNLAGTH</sequence>
<reference evidence="1 2" key="1">
    <citation type="submission" date="2024-11" db="EMBL/GenBank/DDBJ databases">
        <title>Chromosome-level genome assembly of Eucalyptus globulus Labill. provides insights into its genome evolution.</title>
        <authorList>
            <person name="Li X."/>
        </authorList>
    </citation>
    <scope>NUCLEOTIDE SEQUENCE [LARGE SCALE GENOMIC DNA]</scope>
    <source>
        <strain evidence="1">CL2024</strain>
        <tissue evidence="1">Fresh tender leaves</tissue>
    </source>
</reference>
<dbReference type="Proteomes" id="UP001634007">
    <property type="component" value="Unassembled WGS sequence"/>
</dbReference>
<evidence type="ECO:0000313" key="2">
    <source>
        <dbReference type="Proteomes" id="UP001634007"/>
    </source>
</evidence>
<name>A0ABD3JU94_EUCGL</name>
<proteinExistence type="predicted"/>
<dbReference type="EMBL" id="JBJKBG010000007">
    <property type="protein sequence ID" value="KAL3731200.1"/>
    <property type="molecule type" value="Genomic_DNA"/>
</dbReference>
<gene>
    <name evidence="1" type="ORF">ACJRO7_028126</name>
</gene>
<protein>
    <submittedName>
        <fullName evidence="1">Uncharacterized protein</fullName>
    </submittedName>
</protein>
<organism evidence="1 2">
    <name type="scientific">Eucalyptus globulus</name>
    <name type="common">Tasmanian blue gum</name>
    <dbReference type="NCBI Taxonomy" id="34317"/>
    <lineage>
        <taxon>Eukaryota</taxon>
        <taxon>Viridiplantae</taxon>
        <taxon>Streptophyta</taxon>
        <taxon>Embryophyta</taxon>
        <taxon>Tracheophyta</taxon>
        <taxon>Spermatophyta</taxon>
        <taxon>Magnoliopsida</taxon>
        <taxon>eudicotyledons</taxon>
        <taxon>Gunneridae</taxon>
        <taxon>Pentapetalae</taxon>
        <taxon>rosids</taxon>
        <taxon>malvids</taxon>
        <taxon>Myrtales</taxon>
        <taxon>Myrtaceae</taxon>
        <taxon>Myrtoideae</taxon>
        <taxon>Eucalypteae</taxon>
        <taxon>Eucalyptus</taxon>
    </lineage>
</organism>